<reference evidence="1" key="1">
    <citation type="submission" date="2023-04" db="EMBL/GenBank/DDBJ databases">
        <title>Black Yeasts Isolated from many extreme environments.</title>
        <authorList>
            <person name="Coleine C."/>
            <person name="Stajich J.E."/>
            <person name="Selbmann L."/>
        </authorList>
    </citation>
    <scope>NUCLEOTIDE SEQUENCE</scope>
    <source>
        <strain evidence="1">CCFEE 5312</strain>
    </source>
</reference>
<name>A0AAJ0DQX7_9PEZI</name>
<organism evidence="1 2">
    <name type="scientific">Extremus antarcticus</name>
    <dbReference type="NCBI Taxonomy" id="702011"/>
    <lineage>
        <taxon>Eukaryota</taxon>
        <taxon>Fungi</taxon>
        <taxon>Dikarya</taxon>
        <taxon>Ascomycota</taxon>
        <taxon>Pezizomycotina</taxon>
        <taxon>Dothideomycetes</taxon>
        <taxon>Dothideomycetidae</taxon>
        <taxon>Mycosphaerellales</taxon>
        <taxon>Extremaceae</taxon>
        <taxon>Extremus</taxon>
    </lineage>
</organism>
<sequence length="181" mass="20743">MAAFGHDGDCAPLPIIPEMAGFYLGEMLCEALGLLMKRRPAAQVSPKVSLWVLLGKAIMRRVDWKQPYMSAMWWRLHLITHGAGEFEQNYVDSWHAQLSLQGRVVWVNVFTAGCAARIPLLYDQTNDKIGNDRETFESIRMWYCLMQMRRGLSEIMLPRRLVRIDKVNVSAVMEEKSGNVK</sequence>
<accession>A0AAJ0DQX7</accession>
<evidence type="ECO:0000313" key="1">
    <source>
        <dbReference type="EMBL" id="KAK3055171.1"/>
    </source>
</evidence>
<protein>
    <submittedName>
        <fullName evidence="1">Uncharacterized protein</fullName>
    </submittedName>
</protein>
<proteinExistence type="predicted"/>
<evidence type="ECO:0000313" key="2">
    <source>
        <dbReference type="Proteomes" id="UP001271007"/>
    </source>
</evidence>
<comment type="caution">
    <text evidence="1">The sequence shown here is derived from an EMBL/GenBank/DDBJ whole genome shotgun (WGS) entry which is preliminary data.</text>
</comment>
<dbReference type="Proteomes" id="UP001271007">
    <property type="component" value="Unassembled WGS sequence"/>
</dbReference>
<dbReference type="EMBL" id="JAWDJX010000009">
    <property type="protein sequence ID" value="KAK3055171.1"/>
    <property type="molecule type" value="Genomic_DNA"/>
</dbReference>
<keyword evidence="2" id="KW-1185">Reference proteome</keyword>
<dbReference type="AlphaFoldDB" id="A0AAJ0DQX7"/>
<gene>
    <name evidence="1" type="ORF">LTR09_003724</name>
</gene>